<dbReference type="RefSeq" id="WP_353303102.1">
    <property type="nucleotide sequence ID" value="NZ_JQBQ01000005.1"/>
</dbReference>
<comment type="caution">
    <text evidence="2">The sequence shown here is derived from an EMBL/GenBank/DDBJ whole genome shotgun (WGS) entry which is preliminary data.</text>
</comment>
<evidence type="ECO:0000313" key="3">
    <source>
        <dbReference type="Proteomes" id="UP000051529"/>
    </source>
</evidence>
<keyword evidence="1" id="KW-0812">Transmembrane</keyword>
<dbReference type="EMBL" id="JQBQ01000005">
    <property type="protein sequence ID" value="KRN92741.1"/>
    <property type="molecule type" value="Genomic_DNA"/>
</dbReference>
<proteinExistence type="predicted"/>
<dbReference type="AlphaFoldDB" id="A0A0R2KYR5"/>
<keyword evidence="1" id="KW-1133">Transmembrane helix</keyword>
<organism evidence="2 3">
    <name type="scientific">Lactobacillus amylovorus subsp. animalium DSM 16698</name>
    <dbReference type="NCBI Taxonomy" id="695563"/>
    <lineage>
        <taxon>Bacteria</taxon>
        <taxon>Bacillati</taxon>
        <taxon>Bacillota</taxon>
        <taxon>Bacilli</taxon>
        <taxon>Lactobacillales</taxon>
        <taxon>Lactobacillaceae</taxon>
        <taxon>Lactobacillus</taxon>
        <taxon>Lactobacillus amylovorus subsp. animalium</taxon>
    </lineage>
</organism>
<protein>
    <submittedName>
        <fullName evidence="2">Uncharacterized protein</fullName>
    </submittedName>
</protein>
<sequence length="141" mass="16669">MWLLELFRENKHKIYYLILAIVLLAASLIFEGGVYLWPVLLIFYFGYHKPTAQSIGIFVWCLLLFIKAVMTGIQTKTGLYSALTFDSEWMMISVLPFIWLYNGQRGKYQIFLLYHLPCSLMDFDDFKIFVYQIKITILIIM</sequence>
<accession>A0A0R2KYR5</accession>
<dbReference type="Proteomes" id="UP000051529">
    <property type="component" value="Unassembled WGS sequence"/>
</dbReference>
<evidence type="ECO:0000256" key="1">
    <source>
        <dbReference type="SAM" id="Phobius"/>
    </source>
</evidence>
<gene>
    <name evidence="2" type="ORF">IV44_GL001460</name>
</gene>
<feature type="transmembrane region" description="Helical" evidence="1">
    <location>
        <begin position="14"/>
        <end position="43"/>
    </location>
</feature>
<feature type="transmembrane region" description="Helical" evidence="1">
    <location>
        <begin position="55"/>
        <end position="73"/>
    </location>
</feature>
<dbReference type="PATRIC" id="fig|695563.3.peg.1526"/>
<evidence type="ECO:0000313" key="2">
    <source>
        <dbReference type="EMBL" id="KRN92741.1"/>
    </source>
</evidence>
<feature type="transmembrane region" description="Helical" evidence="1">
    <location>
        <begin position="79"/>
        <end position="101"/>
    </location>
</feature>
<reference evidence="2 3" key="1">
    <citation type="journal article" date="2015" name="Genome Announc.">
        <title>Expanding the biotechnology potential of lactobacilli through comparative genomics of 213 strains and associated genera.</title>
        <authorList>
            <person name="Sun Z."/>
            <person name="Harris H.M."/>
            <person name="McCann A."/>
            <person name="Guo C."/>
            <person name="Argimon S."/>
            <person name="Zhang W."/>
            <person name="Yang X."/>
            <person name="Jeffery I.B."/>
            <person name="Cooney J.C."/>
            <person name="Kagawa T.F."/>
            <person name="Liu W."/>
            <person name="Song Y."/>
            <person name="Salvetti E."/>
            <person name="Wrobel A."/>
            <person name="Rasinkangas P."/>
            <person name="Parkhill J."/>
            <person name="Rea M.C."/>
            <person name="O'Sullivan O."/>
            <person name="Ritari J."/>
            <person name="Douillard F.P."/>
            <person name="Paul Ross R."/>
            <person name="Yang R."/>
            <person name="Briner A.E."/>
            <person name="Felis G.E."/>
            <person name="de Vos W.M."/>
            <person name="Barrangou R."/>
            <person name="Klaenhammer T.R."/>
            <person name="Caufield P.W."/>
            <person name="Cui Y."/>
            <person name="Zhang H."/>
            <person name="O'Toole P.W."/>
        </authorList>
    </citation>
    <scope>NUCLEOTIDE SEQUENCE [LARGE SCALE GENOMIC DNA]</scope>
    <source>
        <strain evidence="2 3">DSM 16698</strain>
    </source>
</reference>
<name>A0A0R2KYR5_LACAM</name>
<keyword evidence="1" id="KW-0472">Membrane</keyword>